<accession>A0A919TKF1</accession>
<sequence length="245" mass="25109">MNILRSATASVAAGLLLLAGCASGSEAPSGPAAAAASPSPAGNGMAQASAWEILVRAKQALTAAKSFHVFGTLQGDGGTDTFDLKRAGADFLGTLTMGGARMEVLAVGDQRFFRVNQKMAALVPGAQNLGVPASALNRMWLRPAPDDQSFAKLAGDFGVEALLDSTSKAVKGDATVSDGRPAIVLKDPETGDALYVSTVGEPLPLKIDSDGGSLIFREFGAEFPEIAMPDAGNVFQVPSQKTKKS</sequence>
<dbReference type="Gene3D" id="2.50.20.20">
    <property type="match status" value="1"/>
</dbReference>
<evidence type="ECO:0000256" key="1">
    <source>
        <dbReference type="SAM" id="SignalP"/>
    </source>
</evidence>
<dbReference type="Proteomes" id="UP000629619">
    <property type="component" value="Unassembled WGS sequence"/>
</dbReference>
<comment type="caution">
    <text evidence="2">The sequence shown here is derived from an EMBL/GenBank/DDBJ whole genome shotgun (WGS) entry which is preliminary data.</text>
</comment>
<name>A0A919TKF1_9ACTN</name>
<evidence type="ECO:0000313" key="3">
    <source>
        <dbReference type="Proteomes" id="UP000629619"/>
    </source>
</evidence>
<organism evidence="2 3">
    <name type="scientific">Actinoplanes siamensis</name>
    <dbReference type="NCBI Taxonomy" id="1223317"/>
    <lineage>
        <taxon>Bacteria</taxon>
        <taxon>Bacillati</taxon>
        <taxon>Actinomycetota</taxon>
        <taxon>Actinomycetes</taxon>
        <taxon>Micromonosporales</taxon>
        <taxon>Micromonosporaceae</taxon>
        <taxon>Actinoplanes</taxon>
    </lineage>
</organism>
<evidence type="ECO:0008006" key="4">
    <source>
        <dbReference type="Google" id="ProtNLM"/>
    </source>
</evidence>
<keyword evidence="1" id="KW-0732">Signal</keyword>
<dbReference type="EMBL" id="BOMW01000024">
    <property type="protein sequence ID" value="GIF05095.1"/>
    <property type="molecule type" value="Genomic_DNA"/>
</dbReference>
<evidence type="ECO:0000313" key="2">
    <source>
        <dbReference type="EMBL" id="GIF05095.1"/>
    </source>
</evidence>
<reference evidence="2" key="1">
    <citation type="submission" date="2021-01" db="EMBL/GenBank/DDBJ databases">
        <title>Whole genome shotgun sequence of Actinoplanes siamensis NBRC 109076.</title>
        <authorList>
            <person name="Komaki H."/>
            <person name="Tamura T."/>
        </authorList>
    </citation>
    <scope>NUCLEOTIDE SEQUENCE</scope>
    <source>
        <strain evidence="2">NBRC 109076</strain>
    </source>
</reference>
<dbReference type="AlphaFoldDB" id="A0A919TKF1"/>
<gene>
    <name evidence="2" type="ORF">Asi03nite_26330</name>
</gene>
<protein>
    <recommendedName>
        <fullName evidence="4">Lipoprotein</fullName>
    </recommendedName>
</protein>
<keyword evidence="3" id="KW-1185">Reference proteome</keyword>
<feature type="signal peptide" evidence="1">
    <location>
        <begin position="1"/>
        <end position="24"/>
    </location>
</feature>
<proteinExistence type="predicted"/>
<feature type="chain" id="PRO_5036759324" description="Lipoprotein" evidence="1">
    <location>
        <begin position="25"/>
        <end position="245"/>
    </location>
</feature>
<dbReference type="PROSITE" id="PS51257">
    <property type="entry name" value="PROKAR_LIPOPROTEIN"/>
    <property type="match status" value="1"/>
</dbReference>
<dbReference type="RefSeq" id="WP_203679556.1">
    <property type="nucleotide sequence ID" value="NZ_BOMW01000024.1"/>
</dbReference>